<protein>
    <recommendedName>
        <fullName evidence="3">3'-5' exonuclease</fullName>
    </recommendedName>
</protein>
<dbReference type="Proteomes" id="UP000318081">
    <property type="component" value="Chromosome"/>
</dbReference>
<gene>
    <name evidence="1" type="ORF">TBK1r_50200</name>
</gene>
<sequence length="81" mass="9395">MKTRRLSRDEIGRRGSEIYDTKLQDNLERDSMDQFVAIDVETSEFEVAEEAQIASERLRSRLPDPQVFVARIGHRAAFIAR</sequence>
<evidence type="ECO:0000313" key="2">
    <source>
        <dbReference type="Proteomes" id="UP000318081"/>
    </source>
</evidence>
<accession>A0ABX5XVD8</accession>
<keyword evidence="2" id="KW-1185">Reference proteome</keyword>
<name>A0ABX5XVD8_9BACT</name>
<dbReference type="EMBL" id="CP036432">
    <property type="protein sequence ID" value="QDV86003.1"/>
    <property type="molecule type" value="Genomic_DNA"/>
</dbReference>
<organism evidence="1 2">
    <name type="scientific">Stieleria magnilauensis</name>
    <dbReference type="NCBI Taxonomy" id="2527963"/>
    <lineage>
        <taxon>Bacteria</taxon>
        <taxon>Pseudomonadati</taxon>
        <taxon>Planctomycetota</taxon>
        <taxon>Planctomycetia</taxon>
        <taxon>Pirellulales</taxon>
        <taxon>Pirellulaceae</taxon>
        <taxon>Stieleria</taxon>
    </lineage>
</organism>
<proteinExistence type="predicted"/>
<evidence type="ECO:0000313" key="1">
    <source>
        <dbReference type="EMBL" id="QDV86003.1"/>
    </source>
</evidence>
<evidence type="ECO:0008006" key="3">
    <source>
        <dbReference type="Google" id="ProtNLM"/>
    </source>
</evidence>
<reference evidence="1 2" key="1">
    <citation type="submission" date="2019-02" db="EMBL/GenBank/DDBJ databases">
        <title>Deep-cultivation of Planctomycetes and their phenomic and genomic characterization uncovers novel biology.</title>
        <authorList>
            <person name="Wiegand S."/>
            <person name="Jogler M."/>
            <person name="Boedeker C."/>
            <person name="Pinto D."/>
            <person name="Vollmers J."/>
            <person name="Rivas-Marin E."/>
            <person name="Kohn T."/>
            <person name="Peeters S.H."/>
            <person name="Heuer A."/>
            <person name="Rast P."/>
            <person name="Oberbeckmann S."/>
            <person name="Bunk B."/>
            <person name="Jeske O."/>
            <person name="Meyerdierks A."/>
            <person name="Storesund J.E."/>
            <person name="Kallscheuer N."/>
            <person name="Luecker S."/>
            <person name="Lage O.M."/>
            <person name="Pohl T."/>
            <person name="Merkel B.J."/>
            <person name="Hornburger P."/>
            <person name="Mueller R.-W."/>
            <person name="Bruemmer F."/>
            <person name="Labrenz M."/>
            <person name="Spormann A.M."/>
            <person name="Op den Camp H."/>
            <person name="Overmann J."/>
            <person name="Amann R."/>
            <person name="Jetten M.S.M."/>
            <person name="Mascher T."/>
            <person name="Medema M.H."/>
            <person name="Devos D.P."/>
            <person name="Kaster A.-K."/>
            <person name="Ovreas L."/>
            <person name="Rohde M."/>
            <person name="Galperin M.Y."/>
            <person name="Jogler C."/>
        </authorList>
    </citation>
    <scope>NUCLEOTIDE SEQUENCE [LARGE SCALE GENOMIC DNA]</scope>
    <source>
        <strain evidence="1 2">TBK1r</strain>
    </source>
</reference>